<dbReference type="EMBL" id="NSKB01000018">
    <property type="protein sequence ID" value="PAU73988.1"/>
    <property type="molecule type" value="Genomic_DNA"/>
</dbReference>
<evidence type="ECO:0000313" key="1">
    <source>
        <dbReference type="EMBL" id="PAU73988.1"/>
    </source>
</evidence>
<dbReference type="GO" id="GO:0003676">
    <property type="term" value="F:nucleic acid binding"/>
    <property type="evidence" value="ECO:0007669"/>
    <property type="project" value="InterPro"/>
</dbReference>
<protein>
    <recommendedName>
        <fullName evidence="3">Exonuclease domain-containing protein</fullName>
    </recommendedName>
</protein>
<dbReference type="OrthoDB" id="5705783at2"/>
<proteinExistence type="predicted"/>
<dbReference type="Gene3D" id="3.30.420.10">
    <property type="entry name" value="Ribonuclease H-like superfamily/Ribonuclease H"/>
    <property type="match status" value="1"/>
</dbReference>
<gene>
    <name evidence="1" type="ORF">CK498_24800</name>
</gene>
<dbReference type="AlphaFoldDB" id="A0A2A2EN10"/>
<dbReference type="RefSeq" id="WP_095623526.1">
    <property type="nucleotide sequence ID" value="NZ_NSKB01000018.1"/>
</dbReference>
<accession>A0A2A2EN10</accession>
<dbReference type="SUPFAM" id="SSF53098">
    <property type="entry name" value="Ribonuclease H-like"/>
    <property type="match status" value="1"/>
</dbReference>
<evidence type="ECO:0008006" key="3">
    <source>
        <dbReference type="Google" id="ProtNLM"/>
    </source>
</evidence>
<organism evidence="1 2">
    <name type="scientific">Halomonas salipaludis</name>
    <dbReference type="NCBI Taxonomy" id="2032625"/>
    <lineage>
        <taxon>Bacteria</taxon>
        <taxon>Pseudomonadati</taxon>
        <taxon>Pseudomonadota</taxon>
        <taxon>Gammaproteobacteria</taxon>
        <taxon>Oceanospirillales</taxon>
        <taxon>Halomonadaceae</taxon>
        <taxon>Halomonas</taxon>
    </lineage>
</organism>
<sequence>MMGDMASSNIPSPIPLITFLDIEAPGLQQPDSYPIEVGWADTLGNSDAFLVFPIDTWSHWDGDAAALHGIPRSQLLEEGITVVDAACRLNSMLGVEKVFCDALAFDGFWLDRLFEAAEVEPSFQLADVYQLYGELGAQRAEQMISVLGDIQARHRARKDAERYAAAYCSVVTGQQPIL</sequence>
<reference evidence="1 2" key="1">
    <citation type="submission" date="2017-08" db="EMBL/GenBank/DDBJ databases">
        <title>Halomonas alkalisoli sp. nov., isolated from saline alkaline soil.</title>
        <authorList>
            <person name="Wang D."/>
            <person name="Zhang G."/>
        </authorList>
    </citation>
    <scope>NUCLEOTIDE SEQUENCE [LARGE SCALE GENOMIC DNA]</scope>
    <source>
        <strain evidence="1 2">WRN001</strain>
    </source>
</reference>
<evidence type="ECO:0000313" key="2">
    <source>
        <dbReference type="Proteomes" id="UP000217771"/>
    </source>
</evidence>
<dbReference type="InterPro" id="IPR012337">
    <property type="entry name" value="RNaseH-like_sf"/>
</dbReference>
<name>A0A2A2EN10_9GAMM</name>
<keyword evidence="2" id="KW-1185">Reference proteome</keyword>
<dbReference type="InterPro" id="IPR036397">
    <property type="entry name" value="RNaseH_sf"/>
</dbReference>
<dbReference type="Proteomes" id="UP000217771">
    <property type="component" value="Unassembled WGS sequence"/>
</dbReference>
<comment type="caution">
    <text evidence="1">The sequence shown here is derived from an EMBL/GenBank/DDBJ whole genome shotgun (WGS) entry which is preliminary data.</text>
</comment>